<name>A0A6I0EPD9_9FIRM</name>
<dbReference type="EMBL" id="WBXO01000019">
    <property type="protein sequence ID" value="KAB2950890.1"/>
    <property type="molecule type" value="Genomic_DNA"/>
</dbReference>
<dbReference type="AlphaFoldDB" id="A0A6I0EPD9"/>
<dbReference type="InterPro" id="IPR011010">
    <property type="entry name" value="DNA_brk_join_enz"/>
</dbReference>
<comment type="caution">
    <text evidence="7">The sequence shown here is derived from an EMBL/GenBank/DDBJ whole genome shotgun (WGS) entry which is preliminary data.</text>
</comment>
<dbReference type="InterPro" id="IPR044068">
    <property type="entry name" value="CB"/>
</dbReference>
<dbReference type="PANTHER" id="PTHR30349:SF41">
    <property type="entry name" value="INTEGRASE_RECOMBINASE PROTEIN MJ0367-RELATED"/>
    <property type="match status" value="1"/>
</dbReference>
<feature type="domain" description="Core-binding (CB)" evidence="6">
    <location>
        <begin position="22"/>
        <end position="98"/>
    </location>
</feature>
<dbReference type="PROSITE" id="PS51898">
    <property type="entry name" value="TYR_RECOMBINASE"/>
    <property type="match status" value="1"/>
</dbReference>
<dbReference type="Gene3D" id="1.10.443.10">
    <property type="entry name" value="Intergrase catalytic core"/>
    <property type="match status" value="1"/>
</dbReference>
<dbReference type="RefSeq" id="WP_151621791.1">
    <property type="nucleotide sequence ID" value="NZ_WBXO01000019.1"/>
</dbReference>
<evidence type="ECO:0000256" key="4">
    <source>
        <dbReference type="PROSITE-ProRule" id="PRU01248"/>
    </source>
</evidence>
<dbReference type="InterPro" id="IPR024457">
    <property type="entry name" value="Putative_integrase_N"/>
</dbReference>
<evidence type="ECO:0000256" key="2">
    <source>
        <dbReference type="ARBA" id="ARBA00023125"/>
    </source>
</evidence>
<evidence type="ECO:0000313" key="7">
    <source>
        <dbReference type="EMBL" id="KAB2950890.1"/>
    </source>
</evidence>
<dbReference type="PANTHER" id="PTHR30349">
    <property type="entry name" value="PHAGE INTEGRASE-RELATED"/>
    <property type="match status" value="1"/>
</dbReference>
<dbReference type="GO" id="GO:0015074">
    <property type="term" value="P:DNA integration"/>
    <property type="evidence" value="ECO:0007669"/>
    <property type="project" value="InterPro"/>
</dbReference>
<keyword evidence="2 4" id="KW-0238">DNA-binding</keyword>
<evidence type="ECO:0000256" key="1">
    <source>
        <dbReference type="ARBA" id="ARBA00008857"/>
    </source>
</evidence>
<dbReference type="OrthoDB" id="107900at2"/>
<keyword evidence="8" id="KW-1185">Reference proteome</keyword>
<dbReference type="InterPro" id="IPR010998">
    <property type="entry name" value="Integrase_recombinase_N"/>
</dbReference>
<dbReference type="SUPFAM" id="SSF56349">
    <property type="entry name" value="DNA breaking-rejoining enzymes"/>
    <property type="match status" value="1"/>
</dbReference>
<dbReference type="Gene3D" id="1.10.150.130">
    <property type="match status" value="1"/>
</dbReference>
<dbReference type="InterPro" id="IPR050090">
    <property type="entry name" value="Tyrosine_recombinase_XerCD"/>
</dbReference>
<keyword evidence="3" id="KW-0233">DNA recombination</keyword>
<evidence type="ECO:0000313" key="8">
    <source>
        <dbReference type="Proteomes" id="UP000468766"/>
    </source>
</evidence>
<protein>
    <submittedName>
        <fullName evidence="7">Tyrosine-type recombinase/integrase</fullName>
    </submittedName>
</protein>
<sequence length="320" mass="36992">MKYNWKPTGNNKVDNLGRQLAKTIRTMNQNRFETRERYIQTMQRFIHHTSKEFNLQKLSNIQDKHLQSYVQSLKNEGRADKYIKTELSAIRFFHNHMPIAKHELSDSRAFNWSVGLGSTPDNRGIDRAWTEREVQGMKDIANNLGRQEISSVIECMRSTGTRIDEAITLRDSHLRNAISTGKLSLTNTKGGRPREVLLTDRARDLFERQLQVVGRGEYAFTPKNYVESHKIHDFKQSIQNFLYNHREKIQETGRASSGHNIEVGGQSALTSHGLRHTFAREQYFELRDKGLDKEDARLEVAEMLGHSRDSIAYVYLGGLE</sequence>
<dbReference type="InterPro" id="IPR013762">
    <property type="entry name" value="Integrase-like_cat_sf"/>
</dbReference>
<dbReference type="Pfam" id="PF12834">
    <property type="entry name" value="Phage_int_SAM_2"/>
    <property type="match status" value="1"/>
</dbReference>
<evidence type="ECO:0000259" key="6">
    <source>
        <dbReference type="PROSITE" id="PS51900"/>
    </source>
</evidence>
<comment type="similarity">
    <text evidence="1">Belongs to the 'phage' integrase family.</text>
</comment>
<gene>
    <name evidence="7" type="ORF">F9B85_13765</name>
</gene>
<proteinExistence type="inferred from homology"/>
<dbReference type="PROSITE" id="PS51900">
    <property type="entry name" value="CB"/>
    <property type="match status" value="1"/>
</dbReference>
<feature type="domain" description="Tyr recombinase" evidence="5">
    <location>
        <begin position="124"/>
        <end position="320"/>
    </location>
</feature>
<evidence type="ECO:0000259" key="5">
    <source>
        <dbReference type="PROSITE" id="PS51898"/>
    </source>
</evidence>
<reference evidence="7 8" key="1">
    <citation type="submission" date="2019-10" db="EMBL/GenBank/DDBJ databases">
        <title>Whole-genome sequence of the extremophile Heliorestis acidaminivorans DSM 24790.</title>
        <authorList>
            <person name="Kyndt J.A."/>
            <person name="Meyer T.E."/>
        </authorList>
    </citation>
    <scope>NUCLEOTIDE SEQUENCE [LARGE SCALE GENOMIC DNA]</scope>
    <source>
        <strain evidence="7 8">DSM 24790</strain>
    </source>
</reference>
<dbReference type="Proteomes" id="UP000468766">
    <property type="component" value="Unassembled WGS sequence"/>
</dbReference>
<dbReference type="InterPro" id="IPR002104">
    <property type="entry name" value="Integrase_catalytic"/>
</dbReference>
<organism evidence="7 8">
    <name type="scientific">Heliorestis acidaminivorans</name>
    <dbReference type="NCBI Taxonomy" id="553427"/>
    <lineage>
        <taxon>Bacteria</taxon>
        <taxon>Bacillati</taxon>
        <taxon>Bacillota</taxon>
        <taxon>Clostridia</taxon>
        <taxon>Eubacteriales</taxon>
        <taxon>Heliobacteriaceae</taxon>
        <taxon>Heliorestis</taxon>
    </lineage>
</organism>
<dbReference type="GO" id="GO:0006310">
    <property type="term" value="P:DNA recombination"/>
    <property type="evidence" value="ECO:0007669"/>
    <property type="project" value="UniProtKB-KW"/>
</dbReference>
<accession>A0A6I0EPD9</accession>
<dbReference type="GO" id="GO:0003677">
    <property type="term" value="F:DNA binding"/>
    <property type="evidence" value="ECO:0007669"/>
    <property type="project" value="UniProtKB-UniRule"/>
</dbReference>
<evidence type="ECO:0000256" key="3">
    <source>
        <dbReference type="ARBA" id="ARBA00023172"/>
    </source>
</evidence>
<dbReference type="Pfam" id="PF00589">
    <property type="entry name" value="Phage_integrase"/>
    <property type="match status" value="1"/>
</dbReference>